<name>A0ABW4GYF1_9ACTN</name>
<dbReference type="EMBL" id="JBHUCM010000085">
    <property type="protein sequence ID" value="MFD1547880.1"/>
    <property type="molecule type" value="Genomic_DNA"/>
</dbReference>
<proteinExistence type="predicted"/>
<accession>A0ABW4GYF1</accession>
<dbReference type="Proteomes" id="UP001597097">
    <property type="component" value="Unassembled WGS sequence"/>
</dbReference>
<dbReference type="InterPro" id="IPR001387">
    <property type="entry name" value="Cro/C1-type_HTH"/>
</dbReference>
<protein>
    <submittedName>
        <fullName evidence="1">Helix-turn-helix domain-containing protein</fullName>
    </submittedName>
</protein>
<comment type="caution">
    <text evidence="1">The sequence shown here is derived from an EMBL/GenBank/DDBJ whole genome shotgun (WGS) entry which is preliminary data.</text>
</comment>
<reference evidence="2" key="1">
    <citation type="journal article" date="2019" name="Int. J. Syst. Evol. Microbiol.">
        <title>The Global Catalogue of Microorganisms (GCM) 10K type strain sequencing project: providing services to taxonomists for standard genome sequencing and annotation.</title>
        <authorList>
            <consortium name="The Broad Institute Genomics Platform"/>
            <consortium name="The Broad Institute Genome Sequencing Center for Infectious Disease"/>
            <person name="Wu L."/>
            <person name="Ma J."/>
        </authorList>
    </citation>
    <scope>NUCLEOTIDE SEQUENCE [LARGE SCALE GENOMIC DNA]</scope>
    <source>
        <strain evidence="2">CGMCC 1.15399</strain>
    </source>
</reference>
<organism evidence="1 2">
    <name type="scientific">Nonomuraea guangzhouensis</name>
    <dbReference type="NCBI Taxonomy" id="1291555"/>
    <lineage>
        <taxon>Bacteria</taxon>
        <taxon>Bacillati</taxon>
        <taxon>Actinomycetota</taxon>
        <taxon>Actinomycetes</taxon>
        <taxon>Streptosporangiales</taxon>
        <taxon>Streptosporangiaceae</taxon>
        <taxon>Nonomuraea</taxon>
    </lineage>
</organism>
<dbReference type="CDD" id="cd00093">
    <property type="entry name" value="HTH_XRE"/>
    <property type="match status" value="1"/>
</dbReference>
<gene>
    <name evidence="1" type="ORF">ACFSJ0_63390</name>
</gene>
<keyword evidence="2" id="KW-1185">Reference proteome</keyword>
<evidence type="ECO:0000313" key="2">
    <source>
        <dbReference type="Proteomes" id="UP001597097"/>
    </source>
</evidence>
<dbReference type="RefSeq" id="WP_219539712.1">
    <property type="nucleotide sequence ID" value="NZ_JAHKRM010000071.1"/>
</dbReference>
<evidence type="ECO:0000313" key="1">
    <source>
        <dbReference type="EMBL" id="MFD1547880.1"/>
    </source>
</evidence>
<sequence>MADKVPNLQLQRWREQHKLTRDQLAQLINQSKSGIAGRLACDEERIRRWEKGEVAWPRNPYPAALEEVTRLRMEALGFGRSKAPTVLPVGAAPLTRDTPPEIDEIADIADWLNQGSRHSEAIEEIEQAAASMAGAHTEIPPKNLMRHVRRVHRQVRDLLNQSDLRFRQVRDLLRIDADLIAHAAVLLGDVNRDQAAEAYGRIAVQLAEEASSNPGLAWYARAKTARWQGHYIEAADLARRGYNATPAGPMKHQLEWYEANSAALFGDISRARDAAHRADLCADSVTTIPPRSVWSFPTQRQTLFSLAVAVRTGEPDTALGAAAMADRAAAAGDRPSLATWAQIRVAAGIAHLLKDDLSGVMHETVPVLSIPPELRLTTVTGYLDDLSHRLAHPRFADCADAVRLRQQIRDFNAAALPDEPTMESA</sequence>